<dbReference type="SUPFAM" id="SSF55469">
    <property type="entry name" value="FMN-dependent nitroreductase-like"/>
    <property type="match status" value="1"/>
</dbReference>
<dbReference type="EMBL" id="JAASRN010000001">
    <property type="protein sequence ID" value="NIK72973.1"/>
    <property type="molecule type" value="Genomic_DNA"/>
</dbReference>
<evidence type="ECO:0000256" key="1">
    <source>
        <dbReference type="ARBA" id="ARBA00022630"/>
    </source>
</evidence>
<keyword evidence="3" id="KW-0560">Oxidoreductase</keyword>
<name>A0A846MN45_9BACT</name>
<dbReference type="CDD" id="cd02144">
    <property type="entry name" value="iodotyrosine_dehalogenase"/>
    <property type="match status" value="1"/>
</dbReference>
<dbReference type="PANTHER" id="PTHR23026">
    <property type="entry name" value="NADPH NITROREDUCTASE"/>
    <property type="match status" value="1"/>
</dbReference>
<organism evidence="5 6">
    <name type="scientific">Thermonema lapsum</name>
    <dbReference type="NCBI Taxonomy" id="28195"/>
    <lineage>
        <taxon>Bacteria</taxon>
        <taxon>Pseudomonadati</taxon>
        <taxon>Bacteroidota</taxon>
        <taxon>Cytophagia</taxon>
        <taxon>Cytophagales</taxon>
        <taxon>Thermonemataceae</taxon>
        <taxon>Thermonema</taxon>
    </lineage>
</organism>
<dbReference type="Proteomes" id="UP000537126">
    <property type="component" value="Unassembled WGS sequence"/>
</dbReference>
<comment type="caution">
    <text evidence="5">The sequence shown here is derived from an EMBL/GenBank/DDBJ whole genome shotgun (WGS) entry which is preliminary data.</text>
</comment>
<dbReference type="InterPro" id="IPR029479">
    <property type="entry name" value="Nitroreductase"/>
</dbReference>
<evidence type="ECO:0000256" key="2">
    <source>
        <dbReference type="ARBA" id="ARBA00022643"/>
    </source>
</evidence>
<dbReference type="PANTHER" id="PTHR23026:SF90">
    <property type="entry name" value="IODOTYROSINE DEIODINASE 1"/>
    <property type="match status" value="1"/>
</dbReference>
<reference evidence="5 6" key="1">
    <citation type="submission" date="2020-03" db="EMBL/GenBank/DDBJ databases">
        <title>Genomic Encyclopedia of Type Strains, Phase IV (KMG-IV): sequencing the most valuable type-strain genomes for metagenomic binning, comparative biology and taxonomic classification.</title>
        <authorList>
            <person name="Goeker M."/>
        </authorList>
    </citation>
    <scope>NUCLEOTIDE SEQUENCE [LARGE SCALE GENOMIC DNA]</scope>
    <source>
        <strain evidence="5 6">DSM 5718</strain>
    </source>
</reference>
<accession>A0A846MN45</accession>
<keyword evidence="1" id="KW-0285">Flavoprotein</keyword>
<dbReference type="RefSeq" id="WP_166918257.1">
    <property type="nucleotide sequence ID" value="NZ_JAASRN010000001.1"/>
</dbReference>
<dbReference type="InterPro" id="IPR050627">
    <property type="entry name" value="Nitroreductase/BluB"/>
</dbReference>
<dbReference type="GO" id="GO:0016491">
    <property type="term" value="F:oxidoreductase activity"/>
    <property type="evidence" value="ECO:0007669"/>
    <property type="project" value="UniProtKB-KW"/>
</dbReference>
<protein>
    <submittedName>
        <fullName evidence="5">Nitroreductase</fullName>
    </submittedName>
</protein>
<dbReference type="Pfam" id="PF00881">
    <property type="entry name" value="Nitroreductase"/>
    <property type="match status" value="1"/>
</dbReference>
<sequence length="233" mass="27048">MHEQPSSERKQIGGYWFVRYEKETFLPEQMLQRAKEFFEWANSRRTVRDFSDKPVPREVIEYAIRTASTAPSGANKQPWTFCVVESPALKKAIRQAAEREEYENYHGRMSEAWLKDLAPLGTDWQKPFLETAPYLIVVFKRIYEMDDEGAKRQNYYVTESVGLACGMLLLALHHAGLVALTHTPSPMNFLGKLLERPDNERPFLLIPVGYPAEETFVPDIERKPLEQVCVWYS</sequence>
<keyword evidence="2" id="KW-0288">FMN</keyword>
<evidence type="ECO:0000313" key="5">
    <source>
        <dbReference type="EMBL" id="NIK72973.1"/>
    </source>
</evidence>
<dbReference type="InterPro" id="IPR000415">
    <property type="entry name" value="Nitroreductase-like"/>
</dbReference>
<feature type="domain" description="Nitroreductase" evidence="4">
    <location>
        <begin position="43"/>
        <end position="210"/>
    </location>
</feature>
<dbReference type="Gene3D" id="3.40.109.10">
    <property type="entry name" value="NADH Oxidase"/>
    <property type="match status" value="1"/>
</dbReference>
<evidence type="ECO:0000313" key="6">
    <source>
        <dbReference type="Proteomes" id="UP000537126"/>
    </source>
</evidence>
<evidence type="ECO:0000259" key="4">
    <source>
        <dbReference type="Pfam" id="PF00881"/>
    </source>
</evidence>
<proteinExistence type="predicted"/>
<evidence type="ECO:0000256" key="3">
    <source>
        <dbReference type="ARBA" id="ARBA00023002"/>
    </source>
</evidence>
<gene>
    <name evidence="5" type="ORF">FHS56_000459</name>
</gene>
<dbReference type="AlphaFoldDB" id="A0A846MN45"/>
<keyword evidence="6" id="KW-1185">Reference proteome</keyword>